<dbReference type="RefSeq" id="XP_009544201.1">
    <property type="nucleotide sequence ID" value="XM_009545906.1"/>
</dbReference>
<reference evidence="7 8" key="1">
    <citation type="journal article" date="2012" name="New Phytol.">
        <title>Insight into trade-off between wood decay and parasitism from the genome of a fungal forest pathogen.</title>
        <authorList>
            <person name="Olson A."/>
            <person name="Aerts A."/>
            <person name="Asiegbu F."/>
            <person name="Belbahri L."/>
            <person name="Bouzid O."/>
            <person name="Broberg A."/>
            <person name="Canback B."/>
            <person name="Coutinho P.M."/>
            <person name="Cullen D."/>
            <person name="Dalman K."/>
            <person name="Deflorio G."/>
            <person name="van Diepen L.T."/>
            <person name="Dunand C."/>
            <person name="Duplessis S."/>
            <person name="Durling M."/>
            <person name="Gonthier P."/>
            <person name="Grimwood J."/>
            <person name="Fossdal C.G."/>
            <person name="Hansson D."/>
            <person name="Henrissat B."/>
            <person name="Hietala A."/>
            <person name="Himmelstrand K."/>
            <person name="Hoffmeister D."/>
            <person name="Hogberg N."/>
            <person name="James T.Y."/>
            <person name="Karlsson M."/>
            <person name="Kohler A."/>
            <person name="Kues U."/>
            <person name="Lee Y.H."/>
            <person name="Lin Y.C."/>
            <person name="Lind M."/>
            <person name="Lindquist E."/>
            <person name="Lombard V."/>
            <person name="Lucas S."/>
            <person name="Lunden K."/>
            <person name="Morin E."/>
            <person name="Murat C."/>
            <person name="Park J."/>
            <person name="Raffaello T."/>
            <person name="Rouze P."/>
            <person name="Salamov A."/>
            <person name="Schmutz J."/>
            <person name="Solheim H."/>
            <person name="Stahlberg J."/>
            <person name="Velez H."/>
            <person name="de Vries R.P."/>
            <person name="Wiebenga A."/>
            <person name="Woodward S."/>
            <person name="Yakovlev I."/>
            <person name="Garbelotto M."/>
            <person name="Martin F."/>
            <person name="Grigoriev I.V."/>
            <person name="Stenlid J."/>
        </authorList>
    </citation>
    <scope>NUCLEOTIDE SEQUENCE [LARGE SCALE GENOMIC DNA]</scope>
    <source>
        <strain evidence="7 8">TC 32-1</strain>
    </source>
</reference>
<feature type="transmembrane region" description="Helical" evidence="6">
    <location>
        <begin position="307"/>
        <end position="324"/>
    </location>
</feature>
<evidence type="ECO:0000256" key="5">
    <source>
        <dbReference type="SAM" id="MobiDB-lite"/>
    </source>
</evidence>
<dbReference type="GO" id="GO:0015095">
    <property type="term" value="F:magnesium ion transmembrane transporter activity"/>
    <property type="evidence" value="ECO:0007669"/>
    <property type="project" value="InterPro"/>
</dbReference>
<feature type="region of interest" description="Disordered" evidence="5">
    <location>
        <begin position="555"/>
        <end position="602"/>
    </location>
</feature>
<dbReference type="PANTHER" id="PTHR12570">
    <property type="match status" value="1"/>
</dbReference>
<evidence type="ECO:0000313" key="7">
    <source>
        <dbReference type="EMBL" id="ETW84543.1"/>
    </source>
</evidence>
<gene>
    <name evidence="7" type="ORF">HETIRDRAFT_458251</name>
</gene>
<evidence type="ECO:0000313" key="8">
    <source>
        <dbReference type="Proteomes" id="UP000030671"/>
    </source>
</evidence>
<accession>W4KFC5</accession>
<feature type="transmembrane region" description="Helical" evidence="6">
    <location>
        <begin position="344"/>
        <end position="362"/>
    </location>
</feature>
<feature type="transmembrane region" description="Helical" evidence="6">
    <location>
        <begin position="79"/>
        <end position="100"/>
    </location>
</feature>
<dbReference type="InParanoid" id="W4KFC5"/>
<keyword evidence="2 6" id="KW-0812">Transmembrane</keyword>
<dbReference type="GO" id="GO:0016020">
    <property type="term" value="C:membrane"/>
    <property type="evidence" value="ECO:0007669"/>
    <property type="project" value="UniProtKB-SubCell"/>
</dbReference>
<evidence type="ECO:0000256" key="2">
    <source>
        <dbReference type="ARBA" id="ARBA00022692"/>
    </source>
</evidence>
<dbReference type="EMBL" id="KI925456">
    <property type="protein sequence ID" value="ETW84543.1"/>
    <property type="molecule type" value="Genomic_DNA"/>
</dbReference>
<feature type="compositionally biased region" description="Gly residues" evidence="5">
    <location>
        <begin position="592"/>
        <end position="602"/>
    </location>
</feature>
<feature type="transmembrane region" description="Helical" evidence="6">
    <location>
        <begin position="406"/>
        <end position="424"/>
    </location>
</feature>
<dbReference type="PANTHER" id="PTHR12570:SF65">
    <property type="entry name" value="MAGNESIUM TRANSPORTER NIPA9-RELATED"/>
    <property type="match status" value="1"/>
</dbReference>
<feature type="region of interest" description="Disordered" evidence="5">
    <location>
        <begin position="218"/>
        <end position="244"/>
    </location>
</feature>
<dbReference type="InterPro" id="IPR037185">
    <property type="entry name" value="EmrE-like"/>
</dbReference>
<feature type="transmembrane region" description="Helical" evidence="6">
    <location>
        <begin position="468"/>
        <end position="488"/>
    </location>
</feature>
<feature type="transmembrane region" description="Helical" evidence="6">
    <location>
        <begin position="436"/>
        <end position="456"/>
    </location>
</feature>
<dbReference type="Proteomes" id="UP000030671">
    <property type="component" value="Unassembled WGS sequence"/>
</dbReference>
<feature type="transmembrane region" description="Helical" evidence="6">
    <location>
        <begin position="252"/>
        <end position="272"/>
    </location>
</feature>
<proteinExistence type="predicted"/>
<dbReference type="HOGENOM" id="CLU_012349_2_2_1"/>
<evidence type="ECO:0008006" key="9">
    <source>
        <dbReference type="Google" id="ProtNLM"/>
    </source>
</evidence>
<feature type="region of interest" description="Disordered" evidence="5">
    <location>
        <begin position="495"/>
        <end position="517"/>
    </location>
</feature>
<name>W4KFC5_HETIT</name>
<comment type="subcellular location">
    <subcellularLocation>
        <location evidence="1">Membrane</location>
        <topology evidence="1">Multi-pass membrane protein</topology>
    </subcellularLocation>
</comment>
<feature type="transmembrane region" description="Helical" evidence="6">
    <location>
        <begin position="369"/>
        <end position="386"/>
    </location>
</feature>
<organism evidence="7 8">
    <name type="scientific">Heterobasidion irregulare (strain TC 32-1)</name>
    <dbReference type="NCBI Taxonomy" id="747525"/>
    <lineage>
        <taxon>Eukaryota</taxon>
        <taxon>Fungi</taxon>
        <taxon>Dikarya</taxon>
        <taxon>Basidiomycota</taxon>
        <taxon>Agaricomycotina</taxon>
        <taxon>Agaricomycetes</taxon>
        <taxon>Russulales</taxon>
        <taxon>Bondarzewiaceae</taxon>
        <taxon>Heterobasidion</taxon>
        <taxon>Heterobasidion annosum species complex</taxon>
    </lineage>
</organism>
<evidence type="ECO:0000256" key="3">
    <source>
        <dbReference type="ARBA" id="ARBA00022989"/>
    </source>
</evidence>
<feature type="transmembrane region" description="Helical" evidence="6">
    <location>
        <begin position="278"/>
        <end position="298"/>
    </location>
</feature>
<dbReference type="AlphaFoldDB" id="W4KFC5"/>
<dbReference type="KEGG" id="hir:HETIRDRAFT_458251"/>
<dbReference type="OrthoDB" id="165382at2759"/>
<evidence type="ECO:0000256" key="6">
    <source>
        <dbReference type="SAM" id="Phobius"/>
    </source>
</evidence>
<dbReference type="GeneID" id="20676897"/>
<evidence type="ECO:0000256" key="4">
    <source>
        <dbReference type="ARBA" id="ARBA00023136"/>
    </source>
</evidence>
<keyword evidence="4 6" id="KW-0472">Membrane</keyword>
<evidence type="ECO:0000256" key="1">
    <source>
        <dbReference type="ARBA" id="ARBA00004141"/>
    </source>
</evidence>
<protein>
    <recommendedName>
        <fullName evidence="9">DUF803-domain-containing protein</fullName>
    </recommendedName>
</protein>
<keyword evidence="8" id="KW-1185">Reference proteome</keyword>
<dbReference type="eggNOG" id="KOG2922">
    <property type="taxonomic scope" value="Eukaryota"/>
</dbReference>
<dbReference type="InterPro" id="IPR008521">
    <property type="entry name" value="Mg_trans_NIPA"/>
</dbReference>
<dbReference type="SUPFAM" id="SSF103481">
    <property type="entry name" value="Multidrug resistance efflux transporter EmrE"/>
    <property type="match status" value="1"/>
</dbReference>
<keyword evidence="3 6" id="KW-1133">Transmembrane helix</keyword>
<dbReference type="Pfam" id="PF05653">
    <property type="entry name" value="Mg_trans_NIPA"/>
    <property type="match status" value="1"/>
</dbReference>
<sequence length="602" mass="63547">MARGNVAEAAIAWLHPPVRPLLISSHPPPRAAHGAVQRQHSLLYTRALATLHPRTRLSPPTMPPSIQGIDVEWPELSRATAAGIAVAVAGNVLISLALNLQKLAHRRLERERAARAGAGAEFGAHAARIQEERGDGDGEASETDLLVPIRAASPSPSLSSTEYPAPRTYGAIVEEVPLGPRRNAQMVASAAGKKGKGRARRAFGAVLRWETDAVGAGQKGRRMSAARGRKGVRGRGDEGNEGSESDYLKSKLWWAGFLLMNVGELGNFISYAFAPASIVAPLGTFALIANCLFAPLLLGERFRRRDLLGILLAIVGAVTVVLSSNPSDTRLPPAALLAAVQQRIFVAYSVAYLVGAVVLAGLSERGEWVLVDIGLCALFGGFTVLATKGVSTLLTMEYMDVFAEWITYPILAILIGTGIGQIKYLNRALMRYDSKVVIPIQFVLFNLSAILGSAILYGDFRRAKFHQFVTFLYGCGATFAGVWIIAWAPSAPGEGGEEAAGDAGVGPEGPRRGDRGEAAAVAGRAGVVPVLRPRPSSLSLVGVSPAQRLLLVRTPPQSPAASWQDVERGTPVGTPDSAGRRRAPSVFAGAGLRTGTGGGERS</sequence>
<feature type="compositionally biased region" description="Basic residues" evidence="5">
    <location>
        <begin position="219"/>
        <end position="233"/>
    </location>
</feature>